<dbReference type="GO" id="GO:0005789">
    <property type="term" value="C:endoplasmic reticulum membrane"/>
    <property type="evidence" value="ECO:0007669"/>
    <property type="project" value="TreeGrafter"/>
</dbReference>
<evidence type="ECO:0000313" key="3">
    <source>
        <dbReference type="EnsemblProtists" id="EOD37527"/>
    </source>
</evidence>
<dbReference type="GeneID" id="17282797"/>
<evidence type="ECO:0000259" key="2">
    <source>
        <dbReference type="PROSITE" id="PS50076"/>
    </source>
</evidence>
<sequence>MSAENAHEARAAALTDEDYARVTRLEKAELEREMNLDMGAEVLEGKTVNEIKALGKSRTVFGKGRFSRPPPPGAPAPAPRPQVLGLPRSASAAEAKRAFTRLALLIHPDKCSQPGARDAFISALGAFRALSDSGARRRH</sequence>
<feature type="region of interest" description="Disordered" evidence="1">
    <location>
        <begin position="60"/>
        <end position="90"/>
    </location>
</feature>
<proteinExistence type="predicted"/>
<evidence type="ECO:0000256" key="1">
    <source>
        <dbReference type="SAM" id="MobiDB-lite"/>
    </source>
</evidence>
<dbReference type="SMART" id="SM00271">
    <property type="entry name" value="DnaJ"/>
    <property type="match status" value="1"/>
</dbReference>
<feature type="domain" description="J" evidence="2">
    <location>
        <begin position="79"/>
        <end position="139"/>
    </location>
</feature>
<dbReference type="InterPro" id="IPR001623">
    <property type="entry name" value="DnaJ_domain"/>
</dbReference>
<dbReference type="AlphaFoldDB" id="A0A0D3KP42"/>
<dbReference type="GO" id="GO:0071218">
    <property type="term" value="P:cellular response to misfolded protein"/>
    <property type="evidence" value="ECO:0007669"/>
    <property type="project" value="TreeGrafter"/>
</dbReference>
<organism evidence="3 4">
    <name type="scientific">Emiliania huxleyi (strain CCMP1516)</name>
    <dbReference type="NCBI Taxonomy" id="280463"/>
    <lineage>
        <taxon>Eukaryota</taxon>
        <taxon>Haptista</taxon>
        <taxon>Haptophyta</taxon>
        <taxon>Prymnesiophyceae</taxon>
        <taxon>Isochrysidales</taxon>
        <taxon>Noelaerhabdaceae</taxon>
        <taxon>Emiliania</taxon>
    </lineage>
</organism>
<dbReference type="PRINTS" id="PR00625">
    <property type="entry name" value="JDOMAIN"/>
</dbReference>
<dbReference type="PANTHER" id="PTHR43908:SF3">
    <property type="entry name" value="AT29763P-RELATED"/>
    <property type="match status" value="1"/>
</dbReference>
<accession>A0A0D3KP42</accession>
<dbReference type="PROSITE" id="PS50076">
    <property type="entry name" value="DNAJ_2"/>
    <property type="match status" value="1"/>
</dbReference>
<dbReference type="InterPro" id="IPR036869">
    <property type="entry name" value="J_dom_sf"/>
</dbReference>
<dbReference type="PANTHER" id="PTHR43908">
    <property type="entry name" value="AT29763P-RELATED"/>
    <property type="match status" value="1"/>
</dbReference>
<dbReference type="Pfam" id="PF00226">
    <property type="entry name" value="DnaJ"/>
    <property type="match status" value="1"/>
</dbReference>
<reference evidence="3" key="2">
    <citation type="submission" date="2024-10" db="UniProtKB">
        <authorList>
            <consortium name="EnsemblProtists"/>
        </authorList>
    </citation>
    <scope>IDENTIFICATION</scope>
</reference>
<dbReference type="Proteomes" id="UP000013827">
    <property type="component" value="Unassembled WGS sequence"/>
</dbReference>
<feature type="compositionally biased region" description="Pro residues" evidence="1">
    <location>
        <begin position="68"/>
        <end position="80"/>
    </location>
</feature>
<dbReference type="STRING" id="2903.R1DR36"/>
<dbReference type="Gene3D" id="1.10.287.110">
    <property type="entry name" value="DnaJ domain"/>
    <property type="match status" value="1"/>
</dbReference>
<dbReference type="RefSeq" id="XP_005789956.1">
    <property type="nucleotide sequence ID" value="XM_005789899.1"/>
</dbReference>
<keyword evidence="4" id="KW-1185">Reference proteome</keyword>
<dbReference type="EnsemblProtists" id="EOD37527">
    <property type="protein sequence ID" value="EOD37527"/>
    <property type="gene ID" value="EMIHUDRAFT_109773"/>
</dbReference>
<dbReference type="GO" id="GO:0030544">
    <property type="term" value="F:Hsp70 protein binding"/>
    <property type="evidence" value="ECO:0007669"/>
    <property type="project" value="TreeGrafter"/>
</dbReference>
<evidence type="ECO:0000313" key="4">
    <source>
        <dbReference type="Proteomes" id="UP000013827"/>
    </source>
</evidence>
<dbReference type="InterPro" id="IPR051100">
    <property type="entry name" value="DnaJ_subfamily_B/C"/>
</dbReference>
<name>A0A0D3KP42_EMIH1</name>
<protein>
    <recommendedName>
        <fullName evidence="2">J domain-containing protein</fullName>
    </recommendedName>
</protein>
<dbReference type="PaxDb" id="2903-EOD37527"/>
<reference evidence="4" key="1">
    <citation type="journal article" date="2013" name="Nature">
        <title>Pan genome of the phytoplankton Emiliania underpins its global distribution.</title>
        <authorList>
            <person name="Read B.A."/>
            <person name="Kegel J."/>
            <person name="Klute M.J."/>
            <person name="Kuo A."/>
            <person name="Lefebvre S.C."/>
            <person name="Maumus F."/>
            <person name="Mayer C."/>
            <person name="Miller J."/>
            <person name="Monier A."/>
            <person name="Salamov A."/>
            <person name="Young J."/>
            <person name="Aguilar M."/>
            <person name="Claverie J.M."/>
            <person name="Frickenhaus S."/>
            <person name="Gonzalez K."/>
            <person name="Herman E.K."/>
            <person name="Lin Y.C."/>
            <person name="Napier J."/>
            <person name="Ogata H."/>
            <person name="Sarno A.F."/>
            <person name="Shmutz J."/>
            <person name="Schroeder D."/>
            <person name="de Vargas C."/>
            <person name="Verret F."/>
            <person name="von Dassow P."/>
            <person name="Valentin K."/>
            <person name="Van de Peer Y."/>
            <person name="Wheeler G."/>
            <person name="Dacks J.B."/>
            <person name="Delwiche C.F."/>
            <person name="Dyhrman S.T."/>
            <person name="Glockner G."/>
            <person name="John U."/>
            <person name="Richards T."/>
            <person name="Worden A.Z."/>
            <person name="Zhang X."/>
            <person name="Grigoriev I.V."/>
            <person name="Allen A.E."/>
            <person name="Bidle K."/>
            <person name="Borodovsky M."/>
            <person name="Bowler C."/>
            <person name="Brownlee C."/>
            <person name="Cock J.M."/>
            <person name="Elias M."/>
            <person name="Gladyshev V.N."/>
            <person name="Groth M."/>
            <person name="Guda C."/>
            <person name="Hadaegh A."/>
            <person name="Iglesias-Rodriguez M.D."/>
            <person name="Jenkins J."/>
            <person name="Jones B.M."/>
            <person name="Lawson T."/>
            <person name="Leese F."/>
            <person name="Lindquist E."/>
            <person name="Lobanov A."/>
            <person name="Lomsadze A."/>
            <person name="Malik S.B."/>
            <person name="Marsh M.E."/>
            <person name="Mackinder L."/>
            <person name="Mock T."/>
            <person name="Mueller-Roeber B."/>
            <person name="Pagarete A."/>
            <person name="Parker M."/>
            <person name="Probert I."/>
            <person name="Quesneville H."/>
            <person name="Raines C."/>
            <person name="Rensing S.A."/>
            <person name="Riano-Pachon D.M."/>
            <person name="Richier S."/>
            <person name="Rokitta S."/>
            <person name="Shiraiwa Y."/>
            <person name="Soanes D.M."/>
            <person name="van der Giezen M."/>
            <person name="Wahlund T.M."/>
            <person name="Williams B."/>
            <person name="Wilson W."/>
            <person name="Wolfe G."/>
            <person name="Wurch L.L."/>
        </authorList>
    </citation>
    <scope>NUCLEOTIDE SEQUENCE</scope>
</reference>
<dbReference type="SUPFAM" id="SSF46565">
    <property type="entry name" value="Chaperone J-domain"/>
    <property type="match status" value="1"/>
</dbReference>
<dbReference type="CDD" id="cd06257">
    <property type="entry name" value="DnaJ"/>
    <property type="match status" value="1"/>
</dbReference>
<dbReference type="HOGENOM" id="CLU_1848850_0_0_1"/>
<dbReference type="KEGG" id="ehx:EMIHUDRAFT_109773"/>